<dbReference type="SUPFAM" id="SSF69318">
    <property type="entry name" value="Integrin alpha N-terminal domain"/>
    <property type="match status" value="1"/>
</dbReference>
<reference evidence="4" key="1">
    <citation type="journal article" date="2020" name="bioRxiv">
        <title>Comparative genomics of Chlamydomonas.</title>
        <authorList>
            <person name="Craig R.J."/>
            <person name="Hasan A.R."/>
            <person name="Ness R.W."/>
            <person name="Keightley P.D."/>
        </authorList>
    </citation>
    <scope>NUCLEOTIDE SEQUENCE</scope>
    <source>
        <strain evidence="4">CCAP 11/70</strain>
    </source>
</reference>
<dbReference type="SMART" id="SM00223">
    <property type="entry name" value="APPLE"/>
    <property type="match status" value="1"/>
</dbReference>
<sequence length="1047" mass="109438">MECVTRPRSIIRCSRRVAAGLSSGSTTSAKKLLRPSTVLLLIWLGVGGIDAQSPSLPPSPPPSPPAPPPWPFVAGLNGAATVLPPDLRSECAHFDSARNVLVSRFDSSAATAWRDLQFGVAAGRNQSIAFEEVEGAAATAYSNSTGPPSAGWTLDMTSAAGVLTSDLPNWSTDPAAPFTIVVIQSLKARAIDWQANYLIAELSCAGSPGSSGFLFGTRESYMSGAFPWNLAFETSKPVPVESGWTLHAFVRRKGGREGAYYYAGASGGIALREAFTGQPPMSIGPDRFTVGTSKCMSTAKSRTQLGVVLVYNRALSVTDLKRIQETYARRFGWSSGGPSSLVCIPGIDMKGNPLSDTAVPSTVAPNATACQAACARNASCEFSVFDPAAGPCWLRRSAVNGSAGTNAGSASATTCFSRPNYGNYYCIPSWDIKGSFIRTLSSTDKSTCLGACDRDPTCQFAAVASGTDDCILRRDIFTGAVGTTQQNLGRGAAYETCIKARVHPFAVECGKWTKGGPGETRLQKDCDGDGLLDAVLFDTTGARGVALSTRGCSTADANTGYPDAPASACPAVLGALCPKPPGDWCPGGKVLQLDCDADGVKDLACDLEGDRSALRVVRSGLGCWPGAADAFCPPLTANGSCGYPAGNLCSEGRMLSVDCNNDNIRDWVCLGAGGQRGVVPSRGCDPSPAASGYPQAADRSCPVLFGVGVTLLPPVPPTPPMPPRPPPPRPPPPPFGCVAYPGYSHQLGVDHPGDDLGNLGSEAAARAACSSRPDCRGFTSLGRIKSTVVGTMLDNPALCLYTKIDSTCPSVSGFTVHSDLDRPGDNIGGPLGSLAAAASACAVTPGCRGYTSTGFLKSTPLPTTTYAHPVCLYAQITVCPMDPGPPMGDNFDSALYEVYPDADHVGDDLATTPLSAAHDACQADNFCAAFNLNGQLKNVDGSPNAYAYGVCLYVRKPNVFCFDISTTQEPYNLTASKIAVGPSRQGTMPTFTAAQVCHEADNFLCQYLSCDTSDGPCTLYEFNELSETRFKFDACFYEKMFPGFNGG</sequence>
<name>A0A835XGC6_9CHLO</name>
<dbReference type="EMBL" id="JAEHOE010000172">
    <property type="protein sequence ID" value="KAG2483573.1"/>
    <property type="molecule type" value="Genomic_DNA"/>
</dbReference>
<dbReference type="OrthoDB" id="3649437at2759"/>
<evidence type="ECO:0000259" key="3">
    <source>
        <dbReference type="SMART" id="SM00223"/>
    </source>
</evidence>
<dbReference type="InterPro" id="IPR003609">
    <property type="entry name" value="Pan_app"/>
</dbReference>
<gene>
    <name evidence="4" type="ORF">HYH03_017580</name>
</gene>
<dbReference type="InterPro" id="IPR028994">
    <property type="entry name" value="Integrin_alpha_N"/>
</dbReference>
<keyword evidence="2" id="KW-1015">Disulfide bond</keyword>
<proteinExistence type="predicted"/>
<organism evidence="4 5">
    <name type="scientific">Edaphochlamys debaryana</name>
    <dbReference type="NCBI Taxonomy" id="47281"/>
    <lineage>
        <taxon>Eukaryota</taxon>
        <taxon>Viridiplantae</taxon>
        <taxon>Chlorophyta</taxon>
        <taxon>core chlorophytes</taxon>
        <taxon>Chlorophyceae</taxon>
        <taxon>CS clade</taxon>
        <taxon>Chlamydomonadales</taxon>
        <taxon>Chlamydomonadales incertae sedis</taxon>
        <taxon>Edaphochlamys</taxon>
    </lineage>
</organism>
<evidence type="ECO:0000313" key="5">
    <source>
        <dbReference type="Proteomes" id="UP000612055"/>
    </source>
</evidence>
<keyword evidence="1" id="KW-0677">Repeat</keyword>
<dbReference type="InterPro" id="IPR000177">
    <property type="entry name" value="Apple"/>
</dbReference>
<evidence type="ECO:0000256" key="1">
    <source>
        <dbReference type="ARBA" id="ARBA00022737"/>
    </source>
</evidence>
<dbReference type="Proteomes" id="UP000612055">
    <property type="component" value="Unassembled WGS sequence"/>
</dbReference>
<accession>A0A835XGC6</accession>
<protein>
    <recommendedName>
        <fullName evidence="3">Apple domain-containing protein</fullName>
    </recommendedName>
</protein>
<dbReference type="GO" id="GO:0006508">
    <property type="term" value="P:proteolysis"/>
    <property type="evidence" value="ECO:0007669"/>
    <property type="project" value="InterPro"/>
</dbReference>
<dbReference type="Pfam" id="PF14295">
    <property type="entry name" value="PAN_4"/>
    <property type="match status" value="5"/>
</dbReference>
<keyword evidence="5" id="KW-1185">Reference proteome</keyword>
<dbReference type="GO" id="GO:0005576">
    <property type="term" value="C:extracellular region"/>
    <property type="evidence" value="ECO:0007669"/>
    <property type="project" value="InterPro"/>
</dbReference>
<feature type="domain" description="Apple" evidence="3">
    <location>
        <begin position="343"/>
        <end position="415"/>
    </location>
</feature>
<evidence type="ECO:0000256" key="2">
    <source>
        <dbReference type="ARBA" id="ARBA00023157"/>
    </source>
</evidence>
<dbReference type="AlphaFoldDB" id="A0A835XGC6"/>
<comment type="caution">
    <text evidence="4">The sequence shown here is derived from an EMBL/GenBank/DDBJ whole genome shotgun (WGS) entry which is preliminary data.</text>
</comment>
<evidence type="ECO:0000313" key="4">
    <source>
        <dbReference type="EMBL" id="KAG2483573.1"/>
    </source>
</evidence>
<dbReference type="Gene3D" id="3.50.4.10">
    <property type="entry name" value="Hepatocyte Growth Factor"/>
    <property type="match status" value="1"/>
</dbReference>